<gene>
    <name evidence="1" type="ORF">LIER_26076</name>
</gene>
<sequence length="67" mass="7618">MIGLQKYAKKTIEEAHNIAEMNIEELMGFQTNEMSLEVEELEKKKSAASKLSINEASEEEIRLMEAS</sequence>
<accession>A0AAV3R8M8</accession>
<proteinExistence type="predicted"/>
<comment type="caution">
    <text evidence="1">The sequence shown here is derived from an EMBL/GenBank/DDBJ whole genome shotgun (WGS) entry which is preliminary data.</text>
</comment>
<keyword evidence="2" id="KW-1185">Reference proteome</keyword>
<evidence type="ECO:0000313" key="2">
    <source>
        <dbReference type="Proteomes" id="UP001454036"/>
    </source>
</evidence>
<reference evidence="1 2" key="1">
    <citation type="submission" date="2024-01" db="EMBL/GenBank/DDBJ databases">
        <title>The complete chloroplast genome sequence of Lithospermum erythrorhizon: insights into the phylogenetic relationship among Boraginaceae species and the maternal lineages of purple gromwells.</title>
        <authorList>
            <person name="Okada T."/>
            <person name="Watanabe K."/>
        </authorList>
    </citation>
    <scope>NUCLEOTIDE SEQUENCE [LARGE SCALE GENOMIC DNA]</scope>
</reference>
<protein>
    <submittedName>
        <fullName evidence="1">Uncharacterized protein</fullName>
    </submittedName>
</protein>
<name>A0AAV3R8M8_LITER</name>
<dbReference type="Proteomes" id="UP001454036">
    <property type="component" value="Unassembled WGS sequence"/>
</dbReference>
<dbReference type="AlphaFoldDB" id="A0AAV3R8M8"/>
<dbReference type="EMBL" id="BAABME010008014">
    <property type="protein sequence ID" value="GAA0172209.1"/>
    <property type="molecule type" value="Genomic_DNA"/>
</dbReference>
<evidence type="ECO:0000313" key="1">
    <source>
        <dbReference type="EMBL" id="GAA0172209.1"/>
    </source>
</evidence>
<organism evidence="1 2">
    <name type="scientific">Lithospermum erythrorhizon</name>
    <name type="common">Purple gromwell</name>
    <name type="synonym">Lithospermum officinale var. erythrorhizon</name>
    <dbReference type="NCBI Taxonomy" id="34254"/>
    <lineage>
        <taxon>Eukaryota</taxon>
        <taxon>Viridiplantae</taxon>
        <taxon>Streptophyta</taxon>
        <taxon>Embryophyta</taxon>
        <taxon>Tracheophyta</taxon>
        <taxon>Spermatophyta</taxon>
        <taxon>Magnoliopsida</taxon>
        <taxon>eudicotyledons</taxon>
        <taxon>Gunneridae</taxon>
        <taxon>Pentapetalae</taxon>
        <taxon>asterids</taxon>
        <taxon>lamiids</taxon>
        <taxon>Boraginales</taxon>
        <taxon>Boraginaceae</taxon>
        <taxon>Boraginoideae</taxon>
        <taxon>Lithospermeae</taxon>
        <taxon>Lithospermum</taxon>
    </lineage>
</organism>